<dbReference type="AlphaFoldDB" id="A0A401FYY8"/>
<dbReference type="Gene3D" id="3.30.420.130">
    <property type="entry name" value="Dinitrogenase iron-molybdenum cofactor biosynthesis domain"/>
    <property type="match status" value="1"/>
</dbReference>
<evidence type="ECO:0000259" key="1">
    <source>
        <dbReference type="Pfam" id="PF02579"/>
    </source>
</evidence>
<dbReference type="RefSeq" id="WP_124329361.1">
    <property type="nucleotide sequence ID" value="NZ_BEXT01000001.1"/>
</dbReference>
<protein>
    <submittedName>
        <fullName evidence="2">Diguanylate cyclase</fullName>
    </submittedName>
</protein>
<dbReference type="SUPFAM" id="SSF53146">
    <property type="entry name" value="Nitrogenase accessory factor-like"/>
    <property type="match status" value="1"/>
</dbReference>
<gene>
    <name evidence="2" type="ORF">DENIS_3126</name>
</gene>
<accession>A0A401FYY8</accession>
<dbReference type="OrthoDB" id="9807451at2"/>
<feature type="domain" description="Dinitrogenase iron-molybdenum cofactor biosynthesis" evidence="1">
    <location>
        <begin position="14"/>
        <end position="101"/>
    </location>
</feature>
<name>A0A401FYY8_9BACT</name>
<dbReference type="InterPro" id="IPR033913">
    <property type="entry name" value="MTH1175_dom"/>
</dbReference>
<sequence>MKIAFPTQKNSGLDSPVYSHFGTAQFFVILDTETDDSKVIQNSDLNHTHGNCQPLSALGGETVDSVVVGGIGRGALNKLNFAGVTAYRAVEGTVSENLDLIKTGKLPKFSPEMTCSGHHGHDGCIH</sequence>
<reference evidence="3" key="2">
    <citation type="submission" date="2019-01" db="EMBL/GenBank/DDBJ databases">
        <title>Genome sequence of Desulfonema ishimotonii strain Tokyo 01.</title>
        <authorList>
            <person name="Fukui M."/>
        </authorList>
    </citation>
    <scope>NUCLEOTIDE SEQUENCE [LARGE SCALE GENOMIC DNA]</scope>
    <source>
        <strain evidence="3">Tokyo 01</strain>
    </source>
</reference>
<dbReference type="PANTHER" id="PTHR42983">
    <property type="entry name" value="DINITROGENASE IRON-MOLYBDENUM COFACTOR PROTEIN-RELATED"/>
    <property type="match status" value="1"/>
</dbReference>
<dbReference type="PANTHER" id="PTHR42983:SF1">
    <property type="entry name" value="IRON-MOLYBDENUM PROTEIN"/>
    <property type="match status" value="1"/>
</dbReference>
<dbReference type="Proteomes" id="UP000288096">
    <property type="component" value="Unassembled WGS sequence"/>
</dbReference>
<proteinExistence type="predicted"/>
<dbReference type="InterPro" id="IPR003731">
    <property type="entry name" value="Di-Nase_FeMo-co_biosynth"/>
</dbReference>
<dbReference type="InterPro" id="IPR036105">
    <property type="entry name" value="DiNase_FeMo-co_biosyn_sf"/>
</dbReference>
<evidence type="ECO:0000313" key="2">
    <source>
        <dbReference type="EMBL" id="GBC62163.1"/>
    </source>
</evidence>
<reference evidence="3" key="1">
    <citation type="submission" date="2017-11" db="EMBL/GenBank/DDBJ databases">
        <authorList>
            <person name="Watanabe M."/>
            <person name="Kojima H."/>
        </authorList>
    </citation>
    <scope>NUCLEOTIDE SEQUENCE [LARGE SCALE GENOMIC DNA]</scope>
    <source>
        <strain evidence="3">Tokyo 01</strain>
    </source>
</reference>
<dbReference type="EMBL" id="BEXT01000001">
    <property type="protein sequence ID" value="GBC62163.1"/>
    <property type="molecule type" value="Genomic_DNA"/>
</dbReference>
<evidence type="ECO:0000313" key="3">
    <source>
        <dbReference type="Proteomes" id="UP000288096"/>
    </source>
</evidence>
<organism evidence="2 3">
    <name type="scientific">Desulfonema ishimotonii</name>
    <dbReference type="NCBI Taxonomy" id="45657"/>
    <lineage>
        <taxon>Bacteria</taxon>
        <taxon>Pseudomonadati</taxon>
        <taxon>Thermodesulfobacteriota</taxon>
        <taxon>Desulfobacteria</taxon>
        <taxon>Desulfobacterales</taxon>
        <taxon>Desulfococcaceae</taxon>
        <taxon>Desulfonema</taxon>
    </lineage>
</organism>
<dbReference type="CDD" id="cd00851">
    <property type="entry name" value="MTH1175"/>
    <property type="match status" value="1"/>
</dbReference>
<comment type="caution">
    <text evidence="2">The sequence shown here is derived from an EMBL/GenBank/DDBJ whole genome shotgun (WGS) entry which is preliminary data.</text>
</comment>
<dbReference type="Pfam" id="PF02579">
    <property type="entry name" value="Nitro_FeMo-Co"/>
    <property type="match status" value="1"/>
</dbReference>
<keyword evidence="3" id="KW-1185">Reference proteome</keyword>